<proteinExistence type="predicted"/>
<evidence type="ECO:0000313" key="1">
    <source>
        <dbReference type="EMBL" id="KFI18104.1"/>
    </source>
</evidence>
<protein>
    <submittedName>
        <fullName evidence="1">Uncharacterized protein</fullName>
    </submittedName>
</protein>
<dbReference type="EMBL" id="JPGN01000087">
    <property type="protein sequence ID" value="KFI18104.1"/>
    <property type="molecule type" value="Genomic_DNA"/>
</dbReference>
<dbReference type="AlphaFoldDB" id="A0A0E2YY17"/>
<organism evidence="1 2">
    <name type="scientific">Nitrosococcus oceani C-27</name>
    <dbReference type="NCBI Taxonomy" id="314279"/>
    <lineage>
        <taxon>Bacteria</taxon>
        <taxon>Pseudomonadati</taxon>
        <taxon>Pseudomonadota</taxon>
        <taxon>Gammaproteobacteria</taxon>
        <taxon>Chromatiales</taxon>
        <taxon>Chromatiaceae</taxon>
        <taxon>Nitrosococcus</taxon>
    </lineage>
</organism>
<name>A0A0E2YY17_9GAMM</name>
<accession>A0A0E2YY17</accession>
<dbReference type="Proteomes" id="UP000028839">
    <property type="component" value="Unassembled WGS sequence"/>
</dbReference>
<sequence>MADIGAFGTDLLPVTAFQHLEAMVLRELRKLRIPFGLFQGGSEFFVVDIGDSLEEQQGEDIGFEISRIDWPT</sequence>
<evidence type="ECO:0000313" key="2">
    <source>
        <dbReference type="Proteomes" id="UP000028839"/>
    </source>
</evidence>
<reference evidence="1 2" key="1">
    <citation type="submission" date="2014-07" db="EMBL/GenBank/DDBJ databases">
        <title>Comparative analysis of Nitrosococcus oceani genome inventories of strains from Pacific and Atlantic gyres.</title>
        <authorList>
            <person name="Lim C.K."/>
            <person name="Wang L."/>
            <person name="Sayavedra-Soto L.A."/>
            <person name="Klotz M.G."/>
        </authorList>
    </citation>
    <scope>NUCLEOTIDE SEQUENCE [LARGE SCALE GENOMIC DNA]</scope>
    <source>
        <strain evidence="1 2">C-27</strain>
    </source>
</reference>
<dbReference type="HOGENOM" id="CLU_2718256_0_0_6"/>
<comment type="caution">
    <text evidence="1">The sequence shown here is derived from an EMBL/GenBank/DDBJ whole genome shotgun (WGS) entry which is preliminary data.</text>
</comment>
<gene>
    <name evidence="1" type="ORF">IB75_15520</name>
</gene>